<keyword evidence="2" id="KW-0812">Transmembrane</keyword>
<dbReference type="OMA" id="HEFECIP"/>
<comment type="caution">
    <text evidence="3">The sequence shown here is derived from an EMBL/GenBank/DDBJ whole genome shotgun (WGS) entry which is preliminary data.</text>
</comment>
<evidence type="ECO:0000313" key="5">
    <source>
        <dbReference type="Proteomes" id="UP000324748"/>
    </source>
</evidence>
<proteinExistence type="predicted"/>
<feature type="transmembrane region" description="Helical" evidence="2">
    <location>
        <begin position="223"/>
        <end position="244"/>
    </location>
</feature>
<feature type="transmembrane region" description="Helical" evidence="2">
    <location>
        <begin position="335"/>
        <end position="354"/>
    </location>
</feature>
<feature type="transmembrane region" description="Helical" evidence="2">
    <location>
        <begin position="106"/>
        <end position="129"/>
    </location>
</feature>
<protein>
    <submittedName>
        <fullName evidence="3">Uncharacterized protein</fullName>
    </submittedName>
</protein>
<keyword evidence="5" id="KW-1185">Reference proteome</keyword>
<evidence type="ECO:0000313" key="6">
    <source>
        <dbReference type="Proteomes" id="UP000325313"/>
    </source>
</evidence>
<dbReference type="OrthoDB" id="2504614at2759"/>
<dbReference type="Proteomes" id="UP000325313">
    <property type="component" value="Unassembled WGS sequence"/>
</dbReference>
<feature type="compositionally biased region" description="Basic and acidic residues" evidence="1">
    <location>
        <begin position="177"/>
        <end position="190"/>
    </location>
</feature>
<keyword evidence="2" id="KW-0472">Membrane</keyword>
<feature type="compositionally biased region" description="Low complexity" evidence="1">
    <location>
        <begin position="167"/>
        <end position="176"/>
    </location>
</feature>
<feature type="transmembrane region" description="Helical" evidence="2">
    <location>
        <begin position="83"/>
        <end position="100"/>
    </location>
</feature>
<keyword evidence="2" id="KW-1133">Transmembrane helix</keyword>
<dbReference type="EMBL" id="VDEP01000136">
    <property type="protein sequence ID" value="KAA1129731.1"/>
    <property type="molecule type" value="Genomic_DNA"/>
</dbReference>
<feature type="transmembrane region" description="Helical" evidence="2">
    <location>
        <begin position="296"/>
        <end position="315"/>
    </location>
</feature>
<accession>A0A5B0QFN9</accession>
<evidence type="ECO:0000256" key="1">
    <source>
        <dbReference type="SAM" id="MobiDB-lite"/>
    </source>
</evidence>
<feature type="transmembrane region" description="Helical" evidence="2">
    <location>
        <begin position="41"/>
        <end position="62"/>
    </location>
</feature>
<feature type="region of interest" description="Disordered" evidence="1">
    <location>
        <begin position="1"/>
        <end position="30"/>
    </location>
</feature>
<name>A0A5B0QFN9_PUCGR</name>
<gene>
    <name evidence="3" type="ORF">PGT21_017593</name>
    <name evidence="4" type="ORF">PGTUg99_036008</name>
</gene>
<evidence type="ECO:0000313" key="4">
    <source>
        <dbReference type="EMBL" id="KAA1129731.1"/>
    </source>
</evidence>
<dbReference type="EMBL" id="VSWC01000016">
    <property type="protein sequence ID" value="KAA1111965.1"/>
    <property type="molecule type" value="Genomic_DNA"/>
</dbReference>
<dbReference type="AlphaFoldDB" id="A0A5B0QFN9"/>
<evidence type="ECO:0000256" key="2">
    <source>
        <dbReference type="SAM" id="Phobius"/>
    </source>
</evidence>
<feature type="compositionally biased region" description="Basic and acidic residues" evidence="1">
    <location>
        <begin position="11"/>
        <end position="29"/>
    </location>
</feature>
<dbReference type="Proteomes" id="UP000324748">
    <property type="component" value="Unassembled WGS sequence"/>
</dbReference>
<evidence type="ECO:0000313" key="3">
    <source>
        <dbReference type="EMBL" id="KAA1111965.1"/>
    </source>
</evidence>
<feature type="region of interest" description="Disordered" evidence="1">
    <location>
        <begin position="164"/>
        <end position="204"/>
    </location>
</feature>
<sequence>MTKAATTKVSRRSEDEARDPRGRSSDRPLHTTRLMASTRSAVILAILYSAGLHHFLLPRLTADGAEDEQKLLSLPVLPLRHSAWPGALALIVYESLLIYSHHSPSLLSALGLCLHLLKLPLLATVYRYFRLGFSADICRSLGFDMLNYLGQLLLFHLLSPSSPPNPKTVTTTTTTRISKEKTSLRLDRNEASSQTQEEEEEEEEMVVLLNDPKQGGEETRNSMVISLLSYTLISLIDGLISFFIERPLNQRIHADLDDQLSKQTLDQYFLLQPSKIKGPTEILRLLRSRRMGDHQAQALLVNMPYIFSAAGWASLPSDFLLLDRLPLLSIHSKSLWLLALVARRLVYSAVSCFFKS</sequence>
<organism evidence="3 5">
    <name type="scientific">Puccinia graminis f. sp. tritici</name>
    <dbReference type="NCBI Taxonomy" id="56615"/>
    <lineage>
        <taxon>Eukaryota</taxon>
        <taxon>Fungi</taxon>
        <taxon>Dikarya</taxon>
        <taxon>Basidiomycota</taxon>
        <taxon>Pucciniomycotina</taxon>
        <taxon>Pucciniomycetes</taxon>
        <taxon>Pucciniales</taxon>
        <taxon>Pucciniaceae</taxon>
        <taxon>Puccinia</taxon>
    </lineage>
</organism>
<reference evidence="5 6" key="1">
    <citation type="submission" date="2019-05" db="EMBL/GenBank/DDBJ databases">
        <title>Emergence of the Ug99 lineage of the wheat stem rust pathogen through somatic hybridization.</title>
        <authorList>
            <person name="Li F."/>
            <person name="Upadhyaya N.M."/>
            <person name="Sperschneider J."/>
            <person name="Matny O."/>
            <person name="Nguyen-Phuc H."/>
            <person name="Mago R."/>
            <person name="Raley C."/>
            <person name="Miller M.E."/>
            <person name="Silverstein K.A.T."/>
            <person name="Henningsen E."/>
            <person name="Hirsch C.D."/>
            <person name="Visser B."/>
            <person name="Pretorius Z.A."/>
            <person name="Steffenson B.J."/>
            <person name="Schwessinger B."/>
            <person name="Dodds P.N."/>
            <person name="Figueroa M."/>
        </authorList>
    </citation>
    <scope>NUCLEOTIDE SEQUENCE [LARGE SCALE GENOMIC DNA]</scope>
    <source>
        <strain evidence="3">21-0</strain>
        <strain evidence="4 6">Ug99</strain>
    </source>
</reference>